<dbReference type="OrthoDB" id="5773441at2759"/>
<keyword evidence="2" id="KW-0732">Signal</keyword>
<dbReference type="Proteomes" id="UP000038040">
    <property type="component" value="Unplaced"/>
</dbReference>
<evidence type="ECO:0000313" key="6">
    <source>
        <dbReference type="WBParaSite" id="DME_0000655301-mRNA-1"/>
    </source>
</evidence>
<evidence type="ECO:0000256" key="1">
    <source>
        <dbReference type="SAM" id="Phobius"/>
    </source>
</evidence>
<protein>
    <submittedName>
        <fullName evidence="6">CPG4 domain-containing protein</fullName>
    </submittedName>
</protein>
<reference evidence="3 5" key="2">
    <citation type="submission" date="2018-11" db="EMBL/GenBank/DDBJ databases">
        <authorList>
            <consortium name="Pathogen Informatics"/>
        </authorList>
    </citation>
    <scope>NUCLEOTIDE SEQUENCE [LARGE SCALE GENOMIC DNA]</scope>
</reference>
<organism evidence="4 6">
    <name type="scientific">Dracunculus medinensis</name>
    <name type="common">Guinea worm</name>
    <dbReference type="NCBI Taxonomy" id="318479"/>
    <lineage>
        <taxon>Eukaryota</taxon>
        <taxon>Metazoa</taxon>
        <taxon>Ecdysozoa</taxon>
        <taxon>Nematoda</taxon>
        <taxon>Chromadorea</taxon>
        <taxon>Rhabditida</taxon>
        <taxon>Spirurina</taxon>
        <taxon>Dracunculoidea</taxon>
        <taxon>Dracunculidae</taxon>
        <taxon>Dracunculus</taxon>
    </lineage>
</organism>
<dbReference type="WBParaSite" id="DME_0000655301-mRNA-1">
    <property type="protein sequence ID" value="DME_0000655301-mRNA-1"/>
    <property type="gene ID" value="DME_0000655301"/>
</dbReference>
<keyword evidence="5" id="KW-1185">Reference proteome</keyword>
<reference evidence="6" key="1">
    <citation type="submission" date="2017-02" db="UniProtKB">
        <authorList>
            <consortium name="WormBaseParasite"/>
        </authorList>
    </citation>
    <scope>IDENTIFICATION</scope>
</reference>
<evidence type="ECO:0000313" key="4">
    <source>
        <dbReference type="Proteomes" id="UP000038040"/>
    </source>
</evidence>
<dbReference type="Proteomes" id="UP000274756">
    <property type="component" value="Unassembled WGS sequence"/>
</dbReference>
<feature type="chain" id="PRO_5041039949" evidence="2">
    <location>
        <begin position="26"/>
        <end position="276"/>
    </location>
</feature>
<keyword evidence="1" id="KW-0812">Transmembrane</keyword>
<evidence type="ECO:0000256" key="2">
    <source>
        <dbReference type="SAM" id="SignalP"/>
    </source>
</evidence>
<proteinExistence type="predicted"/>
<evidence type="ECO:0000313" key="5">
    <source>
        <dbReference type="Proteomes" id="UP000274756"/>
    </source>
</evidence>
<sequence length="276" mass="31530">MMPMTKPSQLILFFISLNELVPTQPSSCLLRCKDNYVNEMQKILDDTEEWTMELSSPLHSLIKGLSETFNNQAVIYQRLQNACKTNNEYIQCLFECRERKISNILLKGQTSWMNICDAFARNTDEFLTSVLPCWARHGAAVGRFCAPQRAIIQNAMVDLIKRAARNLHYHIADICKSATMYDKCLAWQADAFCGEKAWKFVLYINRKTSLTIVELLQESKLIVNLPKECEQWIAPSKYMKPIDHAITHRRDVAALAVSNGTVVHLIIFALALISLL</sequence>
<name>A0A0N4UGD7_DRAME</name>
<keyword evidence="1" id="KW-0472">Membrane</keyword>
<evidence type="ECO:0000313" key="3">
    <source>
        <dbReference type="EMBL" id="VDN59691.1"/>
    </source>
</evidence>
<gene>
    <name evidence="3" type="ORF">DME_LOCUS9664</name>
</gene>
<dbReference type="EMBL" id="UYYG01001187">
    <property type="protein sequence ID" value="VDN59691.1"/>
    <property type="molecule type" value="Genomic_DNA"/>
</dbReference>
<keyword evidence="1" id="KW-1133">Transmembrane helix</keyword>
<accession>A0A0N4UGD7</accession>
<dbReference type="AlphaFoldDB" id="A0A0N4UGD7"/>
<feature type="signal peptide" evidence="2">
    <location>
        <begin position="1"/>
        <end position="25"/>
    </location>
</feature>
<feature type="transmembrane region" description="Helical" evidence="1">
    <location>
        <begin position="252"/>
        <end position="275"/>
    </location>
</feature>